<accession>A0A0A9D131</accession>
<organism evidence="1">
    <name type="scientific">Arundo donax</name>
    <name type="common">Giant reed</name>
    <name type="synonym">Donax arundinaceus</name>
    <dbReference type="NCBI Taxonomy" id="35708"/>
    <lineage>
        <taxon>Eukaryota</taxon>
        <taxon>Viridiplantae</taxon>
        <taxon>Streptophyta</taxon>
        <taxon>Embryophyta</taxon>
        <taxon>Tracheophyta</taxon>
        <taxon>Spermatophyta</taxon>
        <taxon>Magnoliopsida</taxon>
        <taxon>Liliopsida</taxon>
        <taxon>Poales</taxon>
        <taxon>Poaceae</taxon>
        <taxon>PACMAD clade</taxon>
        <taxon>Arundinoideae</taxon>
        <taxon>Arundineae</taxon>
        <taxon>Arundo</taxon>
    </lineage>
</organism>
<dbReference type="EMBL" id="GBRH01216349">
    <property type="protein sequence ID" value="JAD81546.1"/>
    <property type="molecule type" value="Transcribed_RNA"/>
</dbReference>
<sequence length="70" mass="8521">MEWTPKHQNSHTHFSLRTCMLHMLRALDPWQKKTTTTPYNPSSHQVMLRNSLWFHFKSHLMLLFTLVFPR</sequence>
<name>A0A0A9D131_ARUDO</name>
<reference evidence="1" key="2">
    <citation type="journal article" date="2015" name="Data Brief">
        <title>Shoot transcriptome of the giant reed, Arundo donax.</title>
        <authorList>
            <person name="Barrero R.A."/>
            <person name="Guerrero F.D."/>
            <person name="Moolhuijzen P."/>
            <person name="Goolsby J.A."/>
            <person name="Tidwell J."/>
            <person name="Bellgard S.E."/>
            <person name="Bellgard M.I."/>
        </authorList>
    </citation>
    <scope>NUCLEOTIDE SEQUENCE</scope>
    <source>
        <tissue evidence="1">Shoot tissue taken approximately 20 cm above the soil surface</tissue>
    </source>
</reference>
<reference evidence="1" key="1">
    <citation type="submission" date="2014-09" db="EMBL/GenBank/DDBJ databases">
        <authorList>
            <person name="Magalhaes I.L.F."/>
            <person name="Oliveira U."/>
            <person name="Santos F.R."/>
            <person name="Vidigal T.H.D.A."/>
            <person name="Brescovit A.D."/>
            <person name="Santos A.J."/>
        </authorList>
    </citation>
    <scope>NUCLEOTIDE SEQUENCE</scope>
    <source>
        <tissue evidence="1">Shoot tissue taken approximately 20 cm above the soil surface</tissue>
    </source>
</reference>
<dbReference type="AlphaFoldDB" id="A0A0A9D131"/>
<protein>
    <submittedName>
        <fullName evidence="1">Uncharacterized protein</fullName>
    </submittedName>
</protein>
<evidence type="ECO:0000313" key="1">
    <source>
        <dbReference type="EMBL" id="JAD81546.1"/>
    </source>
</evidence>
<proteinExistence type="predicted"/>